<dbReference type="EMBL" id="CAJNIZ010044524">
    <property type="protein sequence ID" value="CAE7691798.1"/>
    <property type="molecule type" value="Genomic_DNA"/>
</dbReference>
<dbReference type="Gene3D" id="1.25.40.20">
    <property type="entry name" value="Ankyrin repeat-containing domain"/>
    <property type="match status" value="2"/>
</dbReference>
<keyword evidence="1" id="KW-0677">Repeat</keyword>
<dbReference type="PANTHER" id="PTHR24178">
    <property type="entry name" value="MOLTING PROTEIN MLT-4"/>
    <property type="match status" value="1"/>
</dbReference>
<dbReference type="GO" id="GO:1904108">
    <property type="term" value="P:protein localization to ciliary inversin compartment"/>
    <property type="evidence" value="ECO:0007669"/>
    <property type="project" value="TreeGrafter"/>
</dbReference>
<evidence type="ECO:0000259" key="3">
    <source>
        <dbReference type="PROSITE" id="PS50053"/>
    </source>
</evidence>
<dbReference type="Proteomes" id="UP000649617">
    <property type="component" value="Unassembled WGS sequence"/>
</dbReference>
<gene>
    <name evidence="4" type="ORF">SPIL2461_LOCUS19374</name>
</gene>
<dbReference type="PANTHER" id="PTHR24178:SF9">
    <property type="entry name" value="ANK_REP_REGION DOMAIN-CONTAINING PROTEIN"/>
    <property type="match status" value="1"/>
</dbReference>
<dbReference type="InterPro" id="IPR036770">
    <property type="entry name" value="Ankyrin_rpt-contain_sf"/>
</dbReference>
<evidence type="ECO:0000313" key="4">
    <source>
        <dbReference type="EMBL" id="CAE7691798.1"/>
    </source>
</evidence>
<organism evidence="4 5">
    <name type="scientific">Symbiodinium pilosum</name>
    <name type="common">Dinoflagellate</name>
    <dbReference type="NCBI Taxonomy" id="2952"/>
    <lineage>
        <taxon>Eukaryota</taxon>
        <taxon>Sar</taxon>
        <taxon>Alveolata</taxon>
        <taxon>Dinophyceae</taxon>
        <taxon>Suessiales</taxon>
        <taxon>Symbiodiniaceae</taxon>
        <taxon>Symbiodinium</taxon>
    </lineage>
</organism>
<proteinExistence type="predicted"/>
<protein>
    <recommendedName>
        <fullName evidence="3">Ubiquitin-like domain-containing protein</fullName>
    </recommendedName>
</protein>
<dbReference type="GO" id="GO:0005929">
    <property type="term" value="C:cilium"/>
    <property type="evidence" value="ECO:0007669"/>
    <property type="project" value="TreeGrafter"/>
</dbReference>
<comment type="caution">
    <text evidence="4">The sequence shown here is derived from an EMBL/GenBank/DDBJ whole genome shotgun (WGS) entry which is preliminary data.</text>
</comment>
<dbReference type="SUPFAM" id="SSF48403">
    <property type="entry name" value="Ankyrin repeat"/>
    <property type="match status" value="1"/>
</dbReference>
<name>A0A812WY18_SYMPI</name>
<evidence type="ECO:0000256" key="2">
    <source>
        <dbReference type="ARBA" id="ARBA00023043"/>
    </source>
</evidence>
<evidence type="ECO:0000256" key="1">
    <source>
        <dbReference type="ARBA" id="ARBA00022737"/>
    </source>
</evidence>
<sequence length="493" mass="53499">MRDEDEDVSVEVTINTITGISRTLQLQADLAVRDAKAYIERILPGFPAAEQQLLQGSVILQDDERPFTEMAQQRQDLLVLRQPRMNLKKFLARKGYTTIDDPADLDDLLVDAGRSEEPNVCLEIICHPKFGRFDPPLHPNNRQRANILQSLVQRPLLTAFENLVQHEAFGHVPGLLDEAAVVLHNAASAGLEEHCRCMLASPHFQAAARRKPANQSTALHHAASIEVLRTLLESPALSTPEVLNGKDRFGCTVLHYVTTEQMCRFILAQPDFSAINDQDMSGQTALHCAKNAGICEALLEHGALGSLSVADNLGRTALHVLSRNSAALAVLLRFSSGVASEGVSFDINALDKRGRSALHFATSGEACELLFQAGFEAVNALDDCGMSALHSAKNMDVVQAILAHPNFCELNAVTSADYLSDTALSRAASLHDSQLVLELLQHKGHDLQSLQKAADFAQGLSHAASQALLAARDEQVEHAKDGAVSKKGFCNLL</sequence>
<dbReference type="AlphaFoldDB" id="A0A812WY18"/>
<dbReference type="Pfam" id="PF12796">
    <property type="entry name" value="Ank_2"/>
    <property type="match status" value="1"/>
</dbReference>
<dbReference type="Gene3D" id="3.10.20.90">
    <property type="entry name" value="Phosphatidylinositol 3-kinase Catalytic Subunit, Chain A, domain 1"/>
    <property type="match status" value="1"/>
</dbReference>
<keyword evidence="2" id="KW-0040">ANK repeat</keyword>
<dbReference type="PROSITE" id="PS50053">
    <property type="entry name" value="UBIQUITIN_2"/>
    <property type="match status" value="1"/>
</dbReference>
<feature type="domain" description="Ubiquitin-like" evidence="3">
    <location>
        <begin position="10"/>
        <end position="80"/>
    </location>
</feature>
<dbReference type="OrthoDB" id="441329at2759"/>
<dbReference type="InterPro" id="IPR000626">
    <property type="entry name" value="Ubiquitin-like_dom"/>
</dbReference>
<reference evidence="4" key="1">
    <citation type="submission" date="2021-02" db="EMBL/GenBank/DDBJ databases">
        <authorList>
            <person name="Dougan E. K."/>
            <person name="Rhodes N."/>
            <person name="Thang M."/>
            <person name="Chan C."/>
        </authorList>
    </citation>
    <scope>NUCLEOTIDE SEQUENCE</scope>
</reference>
<dbReference type="InterPro" id="IPR002110">
    <property type="entry name" value="Ankyrin_rpt"/>
</dbReference>
<keyword evidence="5" id="KW-1185">Reference proteome</keyword>
<accession>A0A812WY18</accession>
<evidence type="ECO:0000313" key="5">
    <source>
        <dbReference type="Proteomes" id="UP000649617"/>
    </source>
</evidence>